<dbReference type="SUPFAM" id="SSF81321">
    <property type="entry name" value="Family A G protein-coupled receptor-like"/>
    <property type="match status" value="1"/>
</dbReference>
<evidence type="ECO:0000259" key="9">
    <source>
        <dbReference type="PROSITE" id="PS50262"/>
    </source>
</evidence>
<feature type="transmembrane region" description="Helical" evidence="8">
    <location>
        <begin position="138"/>
        <end position="160"/>
    </location>
</feature>
<dbReference type="GO" id="GO:0005886">
    <property type="term" value="C:plasma membrane"/>
    <property type="evidence" value="ECO:0007669"/>
    <property type="project" value="TreeGrafter"/>
</dbReference>
<evidence type="ECO:0000313" key="11">
    <source>
        <dbReference type="EMBL" id="CAF3874718.1"/>
    </source>
</evidence>
<comment type="caution">
    <text evidence="10">The sequence shown here is derived from an EMBL/GenBank/DDBJ whole genome shotgun (WGS) entry which is preliminary data.</text>
</comment>
<evidence type="ECO:0000256" key="2">
    <source>
        <dbReference type="ARBA" id="ARBA00022692"/>
    </source>
</evidence>
<comment type="subcellular location">
    <subcellularLocation>
        <location evidence="1">Membrane</location>
        <topology evidence="1">Multi-pass membrane protein</topology>
    </subcellularLocation>
</comment>
<keyword evidence="2 8" id="KW-0812">Transmembrane</keyword>
<keyword evidence="4" id="KW-0297">G-protein coupled receptor</keyword>
<reference evidence="10" key="1">
    <citation type="submission" date="2021-02" db="EMBL/GenBank/DDBJ databases">
        <authorList>
            <person name="Nowell W R."/>
        </authorList>
    </citation>
    <scope>NUCLEOTIDE SEQUENCE</scope>
</reference>
<evidence type="ECO:0000313" key="10">
    <source>
        <dbReference type="EMBL" id="CAF1097218.1"/>
    </source>
</evidence>
<keyword evidence="7" id="KW-0807">Transducer</keyword>
<feature type="transmembrane region" description="Helical" evidence="8">
    <location>
        <begin position="53"/>
        <end position="76"/>
    </location>
</feature>
<organism evidence="10 12">
    <name type="scientific">Adineta steineri</name>
    <dbReference type="NCBI Taxonomy" id="433720"/>
    <lineage>
        <taxon>Eukaryota</taxon>
        <taxon>Metazoa</taxon>
        <taxon>Spiralia</taxon>
        <taxon>Gnathifera</taxon>
        <taxon>Rotifera</taxon>
        <taxon>Eurotatoria</taxon>
        <taxon>Bdelloidea</taxon>
        <taxon>Adinetida</taxon>
        <taxon>Adinetidae</taxon>
        <taxon>Adineta</taxon>
    </lineage>
</organism>
<feature type="transmembrane region" description="Helical" evidence="8">
    <location>
        <begin position="180"/>
        <end position="207"/>
    </location>
</feature>
<dbReference type="Proteomes" id="UP000663868">
    <property type="component" value="Unassembled WGS sequence"/>
</dbReference>
<evidence type="ECO:0000256" key="4">
    <source>
        <dbReference type="ARBA" id="ARBA00023040"/>
    </source>
</evidence>
<feature type="transmembrane region" description="Helical" evidence="8">
    <location>
        <begin position="268"/>
        <end position="293"/>
    </location>
</feature>
<keyword evidence="6" id="KW-0675">Receptor</keyword>
<keyword evidence="5 8" id="KW-0472">Membrane</keyword>
<evidence type="ECO:0000256" key="7">
    <source>
        <dbReference type="ARBA" id="ARBA00023224"/>
    </source>
</evidence>
<feature type="transmembrane region" description="Helical" evidence="8">
    <location>
        <begin position="228"/>
        <end position="248"/>
    </location>
</feature>
<accession>A0A814P024</accession>
<evidence type="ECO:0000256" key="3">
    <source>
        <dbReference type="ARBA" id="ARBA00022989"/>
    </source>
</evidence>
<dbReference type="EMBL" id="CAJOBB010001566">
    <property type="protein sequence ID" value="CAF3874718.1"/>
    <property type="molecule type" value="Genomic_DNA"/>
</dbReference>
<protein>
    <recommendedName>
        <fullName evidence="9">G-protein coupled receptors family 1 profile domain-containing protein</fullName>
    </recommendedName>
</protein>
<keyword evidence="3 8" id="KW-1133">Transmembrane helix</keyword>
<name>A0A814P024_9BILA</name>
<gene>
    <name evidence="10" type="ORF">IZO911_LOCUS22834</name>
    <name evidence="11" type="ORF">KXQ929_LOCUS21416</name>
</gene>
<dbReference type="AlphaFoldDB" id="A0A814P024"/>
<dbReference type="PROSITE" id="PS50262">
    <property type="entry name" value="G_PROTEIN_RECEP_F1_2"/>
    <property type="match status" value="1"/>
</dbReference>
<dbReference type="PANTHER" id="PTHR24243:SF230">
    <property type="entry name" value="G-PROTEIN COUPLED RECEPTORS FAMILY 1 PROFILE DOMAIN-CONTAINING PROTEIN"/>
    <property type="match status" value="1"/>
</dbReference>
<dbReference type="GO" id="GO:0004930">
    <property type="term" value="F:G protein-coupled receptor activity"/>
    <property type="evidence" value="ECO:0007669"/>
    <property type="project" value="UniProtKB-KW"/>
</dbReference>
<feature type="domain" description="G-protein coupled receptors family 1 profile" evidence="9">
    <location>
        <begin position="32"/>
        <end position="288"/>
    </location>
</feature>
<dbReference type="EMBL" id="CAJNOE010000259">
    <property type="protein sequence ID" value="CAF1097218.1"/>
    <property type="molecule type" value="Genomic_DNA"/>
</dbReference>
<dbReference type="PANTHER" id="PTHR24243">
    <property type="entry name" value="G-PROTEIN COUPLED RECEPTOR"/>
    <property type="match status" value="1"/>
</dbReference>
<evidence type="ECO:0000313" key="12">
    <source>
        <dbReference type="Proteomes" id="UP000663860"/>
    </source>
</evidence>
<proteinExistence type="predicted"/>
<evidence type="ECO:0000256" key="1">
    <source>
        <dbReference type="ARBA" id="ARBA00004141"/>
    </source>
</evidence>
<evidence type="ECO:0000256" key="5">
    <source>
        <dbReference type="ARBA" id="ARBA00023136"/>
    </source>
</evidence>
<dbReference type="InterPro" id="IPR017452">
    <property type="entry name" value="GPCR_Rhodpsn_7TM"/>
</dbReference>
<evidence type="ECO:0000256" key="6">
    <source>
        <dbReference type="ARBA" id="ARBA00023170"/>
    </source>
</evidence>
<evidence type="ECO:0000256" key="8">
    <source>
        <dbReference type="SAM" id="Phobius"/>
    </source>
</evidence>
<feature type="transmembrane region" description="Helical" evidence="8">
    <location>
        <begin position="17"/>
        <end position="41"/>
    </location>
</feature>
<dbReference type="Gene3D" id="1.20.1070.10">
    <property type="entry name" value="Rhodopsin 7-helix transmembrane proteins"/>
    <property type="match status" value="1"/>
</dbReference>
<dbReference type="Proteomes" id="UP000663860">
    <property type="component" value="Unassembled WGS sequence"/>
</dbReference>
<sequence>MSSSSIATSLAVIGQQITIYCGISILIAGTLGGFILTIVFLSLQIFRQSSCAFYLTIMSIVNIGQLLTGLLSRIMITGFSIDWTATSLFYCKFRLYFANFCAQTSSTCLCLAIIDQYFATSSHPRWRQWSNIKIAHRLITLFIIIWLLCDIPFLIFYNQIYSTTTNKVTCVSTSTIFTQYRIYFSAPILGGFLPICIVSVFAIMAYLNVQRITYRTVPLVRRELDKQLTSIVLVQIPCTIISTVPYTITNILISNQVFMTNQVIWAQIQFASSVAILLFYSGFSSLFYVCIFVSERFRRQLIFVLTKICCYRWTRPNDIVPAHIALEPIN</sequence>